<feature type="region of interest" description="Disordered" evidence="1">
    <location>
        <begin position="415"/>
        <end position="480"/>
    </location>
</feature>
<sequence length="480" mass="54767">MSRKSDLISAKGKSSLQLDPIVIPAFDNSDLLASYKLTLVGRVLNSEMQAHRVRALIALMPQAWNLEGRVQGVDLERGRFHFRFQSEEELQSVLEKRPFFFDQWIADFPSTMLFWIRIDGIPPHYQKEETVKGIGEKLGDLIEWETTSARVRVSVECEIPLKFERRVIFYTGDEVIVTFRYKKLQKFCFICQRLSHDGRHSPDLEEEKRKQKPSVRREIFAEKEDNHVEMKKRRKVNKVGNLPKAGLKDTLEENQQNLVNLRTTNSLMMISQKQWVHHPKVQIVKRPSYMEKTSPSNLLHGIVIQILEKVKSDSDPGKVCYQRSPSPSAIKRSQRKEDKGRALQPPVSTGSRVMDSNSCDLEEVISPMKEMMASKIPIMSESLDELGGRRGRSIKSRLGSRSNVTLQVKKKITRSSTMGLLSKKRSAPSLGEPSKKRVNADLIISQCIQNPSSSKPESSQGKNLEEPKELVVKEKPPAKP</sequence>
<evidence type="ECO:0000259" key="2">
    <source>
        <dbReference type="Pfam" id="PF14111"/>
    </source>
</evidence>
<dbReference type="AlphaFoldDB" id="V4KUL9"/>
<dbReference type="PANTHER" id="PTHR31286:SF178">
    <property type="entry name" value="DUF4283 DOMAIN-CONTAINING PROTEIN"/>
    <property type="match status" value="1"/>
</dbReference>
<dbReference type="Pfam" id="PF14392">
    <property type="entry name" value="zf-CCHC_4"/>
    <property type="match status" value="1"/>
</dbReference>
<evidence type="ECO:0000259" key="3">
    <source>
        <dbReference type="Pfam" id="PF14392"/>
    </source>
</evidence>
<dbReference type="InterPro" id="IPR040256">
    <property type="entry name" value="At4g02000-like"/>
</dbReference>
<reference evidence="4 5" key="1">
    <citation type="journal article" date="2013" name="Front. Plant Sci.">
        <title>The Reference Genome of the Halophytic Plant Eutrema salsugineum.</title>
        <authorList>
            <person name="Yang R."/>
            <person name="Jarvis D.E."/>
            <person name="Chen H."/>
            <person name="Beilstein M.A."/>
            <person name="Grimwood J."/>
            <person name="Jenkins J."/>
            <person name="Shu S."/>
            <person name="Prochnik S."/>
            <person name="Xin M."/>
            <person name="Ma C."/>
            <person name="Schmutz J."/>
            <person name="Wing R.A."/>
            <person name="Mitchell-Olds T."/>
            <person name="Schumaker K.S."/>
            <person name="Wang X."/>
        </authorList>
    </citation>
    <scope>NUCLEOTIDE SEQUENCE [LARGE SCALE GENOMIC DNA]</scope>
</reference>
<dbReference type="InterPro" id="IPR025836">
    <property type="entry name" value="Zn_knuckle_CX2CX4HX4C"/>
</dbReference>
<evidence type="ECO:0008006" key="6">
    <source>
        <dbReference type="Google" id="ProtNLM"/>
    </source>
</evidence>
<evidence type="ECO:0000256" key="1">
    <source>
        <dbReference type="SAM" id="MobiDB-lite"/>
    </source>
</evidence>
<organism evidence="4 5">
    <name type="scientific">Eutrema salsugineum</name>
    <name type="common">Saltwater cress</name>
    <name type="synonym">Sisymbrium salsugineum</name>
    <dbReference type="NCBI Taxonomy" id="72664"/>
    <lineage>
        <taxon>Eukaryota</taxon>
        <taxon>Viridiplantae</taxon>
        <taxon>Streptophyta</taxon>
        <taxon>Embryophyta</taxon>
        <taxon>Tracheophyta</taxon>
        <taxon>Spermatophyta</taxon>
        <taxon>Magnoliopsida</taxon>
        <taxon>eudicotyledons</taxon>
        <taxon>Gunneridae</taxon>
        <taxon>Pentapetalae</taxon>
        <taxon>rosids</taxon>
        <taxon>malvids</taxon>
        <taxon>Brassicales</taxon>
        <taxon>Brassicaceae</taxon>
        <taxon>Eutremeae</taxon>
        <taxon>Eutrema</taxon>
    </lineage>
</organism>
<feature type="domain" description="DUF4283" evidence="2">
    <location>
        <begin position="34"/>
        <end position="104"/>
    </location>
</feature>
<dbReference type="OMA" id="ITEPPRD"/>
<feature type="compositionally biased region" description="Basic and acidic residues" evidence="1">
    <location>
        <begin position="463"/>
        <end position="480"/>
    </location>
</feature>
<keyword evidence="5" id="KW-1185">Reference proteome</keyword>
<dbReference type="EMBL" id="KI517809">
    <property type="protein sequence ID" value="ESQ31063.1"/>
    <property type="molecule type" value="Genomic_DNA"/>
</dbReference>
<accession>V4KUL9</accession>
<protein>
    <recommendedName>
        <fullName evidence="6">DUF4283 domain-containing protein</fullName>
    </recommendedName>
</protein>
<dbReference type="eggNOG" id="KOG1075">
    <property type="taxonomic scope" value="Eukaryota"/>
</dbReference>
<name>V4KUL9_EUTSA</name>
<evidence type="ECO:0000313" key="5">
    <source>
        <dbReference type="Proteomes" id="UP000030689"/>
    </source>
</evidence>
<feature type="region of interest" description="Disordered" evidence="1">
    <location>
        <begin position="314"/>
        <end position="354"/>
    </location>
</feature>
<dbReference type="Pfam" id="PF14111">
    <property type="entry name" value="DUF4283"/>
    <property type="match status" value="1"/>
</dbReference>
<feature type="domain" description="Zinc knuckle CX2CX4HX4C" evidence="3">
    <location>
        <begin position="160"/>
        <end position="200"/>
    </location>
</feature>
<dbReference type="Gramene" id="ESQ31063">
    <property type="protein sequence ID" value="ESQ31063"/>
    <property type="gene ID" value="EUTSA_v10012224mg"/>
</dbReference>
<dbReference type="Proteomes" id="UP000030689">
    <property type="component" value="Unassembled WGS sequence"/>
</dbReference>
<feature type="compositionally biased region" description="Polar residues" evidence="1">
    <location>
        <begin position="446"/>
        <end position="462"/>
    </location>
</feature>
<dbReference type="InterPro" id="IPR025558">
    <property type="entry name" value="DUF4283"/>
</dbReference>
<evidence type="ECO:0000313" key="4">
    <source>
        <dbReference type="EMBL" id="ESQ31063.1"/>
    </source>
</evidence>
<dbReference type="KEGG" id="eus:EUTSA_v10012224mg"/>
<dbReference type="PANTHER" id="PTHR31286">
    <property type="entry name" value="GLYCINE-RICH CELL WALL STRUCTURAL PROTEIN 1.8-LIKE"/>
    <property type="match status" value="1"/>
</dbReference>
<proteinExistence type="predicted"/>
<gene>
    <name evidence="4" type="ORF">EUTSA_v10012224mg</name>
</gene>